<evidence type="ECO:0000313" key="8">
    <source>
        <dbReference type="Proteomes" id="UP000035100"/>
    </source>
</evidence>
<dbReference type="Proteomes" id="UP000035100">
    <property type="component" value="Unassembled WGS sequence"/>
</dbReference>
<dbReference type="PANTHER" id="PTHR13789">
    <property type="entry name" value="MONOOXYGENASE"/>
    <property type="match status" value="1"/>
</dbReference>
<evidence type="ECO:0000256" key="3">
    <source>
        <dbReference type="ARBA" id="ARBA00022827"/>
    </source>
</evidence>
<dbReference type="GO" id="GO:0071949">
    <property type="term" value="F:FAD binding"/>
    <property type="evidence" value="ECO:0007669"/>
    <property type="project" value="InterPro"/>
</dbReference>
<dbReference type="OrthoDB" id="4230779at2"/>
<dbReference type="Pfam" id="PF01494">
    <property type="entry name" value="FAD_binding_3"/>
    <property type="match status" value="1"/>
</dbReference>
<dbReference type="EMBL" id="AONG01000019">
    <property type="protein sequence ID" value="KIQ67848.1"/>
    <property type="molecule type" value="Genomic_DNA"/>
</dbReference>
<dbReference type="PRINTS" id="PR00420">
    <property type="entry name" value="RNGMNOXGNASE"/>
</dbReference>
<evidence type="ECO:0000256" key="4">
    <source>
        <dbReference type="ARBA" id="ARBA00023002"/>
    </source>
</evidence>
<dbReference type="SUPFAM" id="SSF51905">
    <property type="entry name" value="FAD/NAD(P)-binding domain"/>
    <property type="match status" value="1"/>
</dbReference>
<protein>
    <submittedName>
        <fullName evidence="7">2-polyprenyl-6-methoxyphenol hydroxylase</fullName>
        <ecNumber evidence="7">1.14.13.1</ecNumber>
    </submittedName>
</protein>
<dbReference type="InterPro" id="IPR050493">
    <property type="entry name" value="FAD-dep_Monooxygenase_BioMet"/>
</dbReference>
<dbReference type="STRING" id="1123501.Wenmar_03577"/>
<gene>
    <name evidence="7" type="ORF">Wenmar_03577</name>
</gene>
<dbReference type="InterPro" id="IPR002938">
    <property type="entry name" value="FAD-bd"/>
</dbReference>
<evidence type="ECO:0000259" key="6">
    <source>
        <dbReference type="Pfam" id="PF01494"/>
    </source>
</evidence>
<evidence type="ECO:0000256" key="1">
    <source>
        <dbReference type="ARBA" id="ARBA00001974"/>
    </source>
</evidence>
<evidence type="ECO:0000256" key="5">
    <source>
        <dbReference type="ARBA" id="ARBA00023033"/>
    </source>
</evidence>
<feature type="domain" description="FAD-binding" evidence="6">
    <location>
        <begin position="133"/>
        <end position="322"/>
    </location>
</feature>
<dbReference type="Gene3D" id="3.50.50.60">
    <property type="entry name" value="FAD/NAD(P)-binding domain"/>
    <property type="match status" value="1"/>
</dbReference>
<proteinExistence type="predicted"/>
<dbReference type="SUPFAM" id="SSF54373">
    <property type="entry name" value="FAD-linked reductases, C-terminal domain"/>
    <property type="match status" value="1"/>
</dbReference>
<name>A0A0D0QA13_9RHOB</name>
<keyword evidence="2" id="KW-0285">Flavoprotein</keyword>
<evidence type="ECO:0000256" key="2">
    <source>
        <dbReference type="ARBA" id="ARBA00022630"/>
    </source>
</evidence>
<organism evidence="7 8">
    <name type="scientific">Wenxinia marina DSM 24838</name>
    <dbReference type="NCBI Taxonomy" id="1123501"/>
    <lineage>
        <taxon>Bacteria</taxon>
        <taxon>Pseudomonadati</taxon>
        <taxon>Pseudomonadota</taxon>
        <taxon>Alphaproteobacteria</taxon>
        <taxon>Rhodobacterales</taxon>
        <taxon>Roseobacteraceae</taxon>
        <taxon>Wenxinia</taxon>
    </lineage>
</organism>
<evidence type="ECO:0000313" key="7">
    <source>
        <dbReference type="EMBL" id="KIQ67848.1"/>
    </source>
</evidence>
<comment type="cofactor">
    <cofactor evidence="1">
        <name>FAD</name>
        <dbReference type="ChEBI" id="CHEBI:57692"/>
    </cofactor>
</comment>
<dbReference type="RefSeq" id="WP_047772387.1">
    <property type="nucleotide sequence ID" value="NZ_KN848375.1"/>
</dbReference>
<keyword evidence="5" id="KW-0503">Monooxygenase</keyword>
<dbReference type="PATRIC" id="fig|1123501.6.peg.3705"/>
<keyword evidence="8" id="KW-1185">Reference proteome</keyword>
<keyword evidence="4 7" id="KW-0560">Oxidoreductase</keyword>
<dbReference type="EC" id="1.14.13.1" evidence="7"/>
<accession>A0A0D0QA13</accession>
<dbReference type="GO" id="GO:0018658">
    <property type="term" value="F:salicylate 1-monooxygenase activity"/>
    <property type="evidence" value="ECO:0007669"/>
    <property type="project" value="UniProtKB-EC"/>
</dbReference>
<dbReference type="AlphaFoldDB" id="A0A0D0QA13"/>
<sequence length="368" mass="38147">MDLTGCPATIVGGGIGGMAAALALARAGALVTVHEAAPALTEVGAGLQVSANGQAALRALGLADAPAGAVVSTGTVMRGHRGRAMTRLPPPAAGATWYVHRADLLSMLTEGAQAAGARIVTGSRLAPGEAGGDLVVAADGSRSAHRVLIDGPAEARFAGQVAWRALVPAGGTPAPEASLTMGPGAHVVSYPLRGGRLMNLVAVEERRDWTEEGWRLPGDPAEFRRRFSAFGGPLGDLIARVEEVNLWALHLRPVAERWQDGRTALLGDAAHPTLPFAAQGACLALEDAAILGRALALATDIPDALRRYEAARRTRAARVVRLAGGNAWRFHVRWPLTWGRAVVLRLGGGLLARGMDAVYDHDPATVAL</sequence>
<dbReference type="PANTHER" id="PTHR13789:SF318">
    <property type="entry name" value="GERANYLGERANYL DIPHOSPHATE REDUCTASE"/>
    <property type="match status" value="1"/>
</dbReference>
<comment type="caution">
    <text evidence="7">The sequence shown here is derived from an EMBL/GenBank/DDBJ whole genome shotgun (WGS) entry which is preliminary data.</text>
</comment>
<keyword evidence="3" id="KW-0274">FAD</keyword>
<dbReference type="InterPro" id="IPR036188">
    <property type="entry name" value="FAD/NAD-bd_sf"/>
</dbReference>
<reference evidence="7 8" key="1">
    <citation type="submission" date="2013-01" db="EMBL/GenBank/DDBJ databases">
        <authorList>
            <person name="Fiebig A."/>
            <person name="Goeker M."/>
            <person name="Klenk H.-P.P."/>
        </authorList>
    </citation>
    <scope>NUCLEOTIDE SEQUENCE [LARGE SCALE GENOMIC DNA]</scope>
    <source>
        <strain evidence="7 8">DSM 24838</strain>
    </source>
</reference>
<dbReference type="eggNOG" id="COG0654">
    <property type="taxonomic scope" value="Bacteria"/>
</dbReference>